<evidence type="ECO:0000313" key="2">
    <source>
        <dbReference type="EMBL" id="EGR48333.1"/>
    </source>
</evidence>
<protein>
    <submittedName>
        <fullName evidence="2">Predicted protein</fullName>
    </submittedName>
</protein>
<accession>G0RKE8</accession>
<keyword evidence="3" id="KW-1185">Reference proteome</keyword>
<dbReference type="Proteomes" id="UP000008984">
    <property type="component" value="Unassembled WGS sequence"/>
</dbReference>
<dbReference type="OrthoDB" id="435881at2759"/>
<dbReference type="KEGG" id="tre:TRIREDRAFT_71556"/>
<feature type="region of interest" description="Disordered" evidence="1">
    <location>
        <begin position="266"/>
        <end position="293"/>
    </location>
</feature>
<dbReference type="eggNOG" id="ENOG502SI6K">
    <property type="taxonomic scope" value="Eukaryota"/>
</dbReference>
<evidence type="ECO:0000256" key="1">
    <source>
        <dbReference type="SAM" id="MobiDB-lite"/>
    </source>
</evidence>
<organism evidence="3">
    <name type="scientific">Hypocrea jecorina (strain QM6a)</name>
    <name type="common">Trichoderma reesei</name>
    <dbReference type="NCBI Taxonomy" id="431241"/>
    <lineage>
        <taxon>Eukaryota</taxon>
        <taxon>Fungi</taxon>
        <taxon>Dikarya</taxon>
        <taxon>Ascomycota</taxon>
        <taxon>Pezizomycotina</taxon>
        <taxon>Sordariomycetes</taxon>
        <taxon>Hypocreomycetidae</taxon>
        <taxon>Hypocreales</taxon>
        <taxon>Hypocreaceae</taxon>
        <taxon>Trichoderma</taxon>
    </lineage>
</organism>
<reference evidence="2 3" key="1">
    <citation type="journal article" date="2008" name="Nat. Biotechnol.">
        <title>Genome sequencing and analysis of the biomass-degrading fungus Trichoderma reesei (syn. Hypocrea jecorina).</title>
        <authorList>
            <person name="Martinez D."/>
            <person name="Berka R.M."/>
            <person name="Henrissat B."/>
            <person name="Saloheimo M."/>
            <person name="Arvas M."/>
            <person name="Baker S.E."/>
            <person name="Chapman J."/>
            <person name="Chertkov O."/>
            <person name="Coutinho P.M."/>
            <person name="Cullen D."/>
            <person name="Danchin E.G."/>
            <person name="Grigoriev I.V."/>
            <person name="Harris P."/>
            <person name="Jackson M."/>
            <person name="Kubicek C.P."/>
            <person name="Han C.S."/>
            <person name="Ho I."/>
            <person name="Larrondo L.F."/>
            <person name="de Leon A.L."/>
            <person name="Magnuson J.K."/>
            <person name="Merino S."/>
            <person name="Misra M."/>
            <person name="Nelson B."/>
            <person name="Putnam N."/>
            <person name="Robbertse B."/>
            <person name="Salamov A.A."/>
            <person name="Schmoll M."/>
            <person name="Terry A."/>
            <person name="Thayer N."/>
            <person name="Westerholm-Parvinen A."/>
            <person name="Schoch C.L."/>
            <person name="Yao J."/>
            <person name="Barabote R."/>
            <person name="Nelson M.A."/>
            <person name="Detter C."/>
            <person name="Bruce D."/>
            <person name="Kuske C.R."/>
            <person name="Xie G."/>
            <person name="Richardson P."/>
            <person name="Rokhsar D.S."/>
            <person name="Lucas S.M."/>
            <person name="Rubin E.M."/>
            <person name="Dunn-Coleman N."/>
            <person name="Ward M."/>
            <person name="Brettin T.S."/>
        </authorList>
    </citation>
    <scope>NUCLEOTIDE SEQUENCE [LARGE SCALE GENOMIC DNA]</scope>
    <source>
        <strain evidence="2 3">QM6a</strain>
    </source>
</reference>
<dbReference type="AlphaFoldDB" id="G0RKE8"/>
<proteinExistence type="predicted"/>
<dbReference type="GeneID" id="18488104"/>
<feature type="non-terminal residue" evidence="2">
    <location>
        <position position="342"/>
    </location>
</feature>
<name>G0RKE8_HYPJQ</name>
<gene>
    <name evidence="2" type="ORF">TRIREDRAFT_71556</name>
</gene>
<sequence>MLFSLVQFETSNLARRILFSDQFSQSNGYQMMTEADKCQAVDDFRGRIEEQYLSYCDTTIPLDCVIVRSSRLVLAKLKLAVCKPRADQNHGMPLRDNYREACVDVLEQARALQQYDGGRQWLWLFEMDVDWDALAYLLLDICMTLASPSSSEPIDVPWDVVNETYNHWENKPSARRDHRWTKIEELRSNALSLREKVQGIIQTPQASSISHQFHGPSGDLPDLAVETPPHRQHETISSVFHKPAAECTGIGLVPCKATDHNTQIQRSHSAGRQECGTNPAGDRCPPSCDPAPISAAPAEEAQYEASTADLPGKGTVCEWSASLIEKYWEVAGHDCKGFNLWQ</sequence>
<dbReference type="EMBL" id="GL985065">
    <property type="protein sequence ID" value="EGR48333.1"/>
    <property type="molecule type" value="Genomic_DNA"/>
</dbReference>
<evidence type="ECO:0000313" key="3">
    <source>
        <dbReference type="Proteomes" id="UP000008984"/>
    </source>
</evidence>
<dbReference type="VEuPathDB" id="FungiDB:TRIREDRAFT_71556"/>
<dbReference type="HOGENOM" id="CLU_004083_3_0_1"/>
<dbReference type="RefSeq" id="XP_006965745.1">
    <property type="nucleotide sequence ID" value="XM_006965683.2"/>
</dbReference>